<dbReference type="RefSeq" id="WP_317928370.1">
    <property type="nucleotide sequence ID" value="NZ_CP137525.1"/>
</dbReference>
<proteinExistence type="predicted"/>
<keyword evidence="2" id="KW-1185">Reference proteome</keyword>
<evidence type="ECO:0000313" key="2">
    <source>
        <dbReference type="Proteomes" id="UP001305002"/>
    </source>
</evidence>
<reference evidence="1 2" key="2">
    <citation type="journal article" date="2024" name="Microb. Biotechnol.">
        <title>The involvement of multiple ABC transporters in daunorubicin efflux in Streptomyces coeruleorubidus.</title>
        <authorList>
            <person name="Dong J."/>
            <person name="Ning J."/>
            <person name="Tian Y."/>
            <person name="Li H."/>
            <person name="Chen H."/>
            <person name="Guan W."/>
        </authorList>
    </citation>
    <scope>NUCLEOTIDE SEQUENCE [LARGE SCALE GENOMIC DNA]</scope>
    <source>
        <strain evidence="1 2">CICC 11043</strain>
    </source>
</reference>
<gene>
    <name evidence="1" type="ORF">R5U08_42205</name>
</gene>
<organism evidence="1 2">
    <name type="scientific">Streptomyces coeruleorubidus</name>
    <dbReference type="NCBI Taxonomy" id="116188"/>
    <lineage>
        <taxon>Bacteria</taxon>
        <taxon>Bacillati</taxon>
        <taxon>Actinomycetota</taxon>
        <taxon>Actinomycetes</taxon>
        <taxon>Kitasatosporales</taxon>
        <taxon>Streptomycetaceae</taxon>
        <taxon>Streptomyces</taxon>
    </lineage>
</organism>
<keyword evidence="1" id="KW-0614">Plasmid</keyword>
<reference evidence="1 2" key="1">
    <citation type="journal article" date="2021" name="J. Microbiol. Biotechnol.">
        <title>An Efficient Markerless Deletion System Suitable for the Industrial Strains of Streptomyces.</title>
        <authorList>
            <person name="Dong J."/>
            <person name="Wei J."/>
            <person name="Li H."/>
            <person name="Zhao S."/>
            <person name="Guan W."/>
        </authorList>
    </citation>
    <scope>NUCLEOTIDE SEQUENCE [LARGE SCALE GENOMIC DNA]</scope>
    <source>
        <strain evidence="1 2">CICC 11043</strain>
    </source>
</reference>
<sequence>MPGPAKLEGVQSILWAAELMEQGLNPARRIKGGDALLGEGG</sequence>
<accession>A0ABZ0KRL8</accession>
<geneLocation type="plasmid" evidence="1 2">
    <name>unnamed</name>
</geneLocation>
<dbReference type="Proteomes" id="UP001305002">
    <property type="component" value="Plasmid unnamed"/>
</dbReference>
<dbReference type="EMBL" id="CP137525">
    <property type="protein sequence ID" value="WOT40704.1"/>
    <property type="molecule type" value="Genomic_DNA"/>
</dbReference>
<name>A0ABZ0KRL8_STRC4</name>
<evidence type="ECO:0000313" key="1">
    <source>
        <dbReference type="EMBL" id="WOT40704.1"/>
    </source>
</evidence>
<protein>
    <submittedName>
        <fullName evidence="1">Uncharacterized protein</fullName>
    </submittedName>
</protein>